<sequence length="99" mass="10386">MRNDDGMVTIETAIASSALIVFATLIFAGLTVVANYLSAIDIAGAAARAHVIGVDYVPPKGRVHINNDGERATATATIPTFFIDVEAQAVFAIESVHDN</sequence>
<evidence type="ECO:0000313" key="2">
    <source>
        <dbReference type="EMBL" id="AKE40427.1"/>
    </source>
</evidence>
<keyword evidence="1" id="KW-0812">Transmembrane</keyword>
<keyword evidence="1" id="KW-0472">Membrane</keyword>
<keyword evidence="1" id="KW-1133">Transmembrane helix</keyword>
<name>A0A0F6QY91_9CORY</name>
<dbReference type="HOGENOM" id="CLU_161884_0_0_11"/>
<keyword evidence="4" id="KW-1185">Reference proteome</keyword>
<evidence type="ECO:0000313" key="4">
    <source>
        <dbReference type="Proteomes" id="UP000033457"/>
    </source>
</evidence>
<evidence type="ECO:0000256" key="1">
    <source>
        <dbReference type="SAM" id="Phobius"/>
    </source>
</evidence>
<dbReference type="AlphaFoldDB" id="A0A0F6QY91"/>
<reference evidence="2 4" key="1">
    <citation type="journal article" date="2015" name="Genome Announc.">
        <title>Complete Genome Sequence of Corynebacterium kutscheri DSM 20755, a Corynebacterial Type Strain with Remarkably Low G+C Content of Chromosomal DNA.</title>
        <authorList>
            <person name="Ruckert C."/>
            <person name="Albersmeier A."/>
            <person name="Winkler A."/>
            <person name="Tauch A."/>
        </authorList>
    </citation>
    <scope>NUCLEOTIDE SEQUENCE [LARGE SCALE GENOMIC DNA]</scope>
    <source>
        <strain evidence="2 4">DSM 20755</strain>
    </source>
</reference>
<dbReference type="EMBL" id="LR134377">
    <property type="protein sequence ID" value="VEH05225.1"/>
    <property type="molecule type" value="Genomic_DNA"/>
</dbReference>
<protein>
    <submittedName>
        <fullName evidence="3">Secreted protein</fullName>
    </submittedName>
</protein>
<dbReference type="Proteomes" id="UP000271380">
    <property type="component" value="Chromosome"/>
</dbReference>
<organism evidence="2 4">
    <name type="scientific">Corynebacterium kutscheri</name>
    <dbReference type="NCBI Taxonomy" id="35755"/>
    <lineage>
        <taxon>Bacteria</taxon>
        <taxon>Bacillati</taxon>
        <taxon>Actinomycetota</taxon>
        <taxon>Actinomycetes</taxon>
        <taxon>Mycobacteriales</taxon>
        <taxon>Corynebacteriaceae</taxon>
        <taxon>Corynebacterium</taxon>
    </lineage>
</organism>
<dbReference type="EMBL" id="CP011312">
    <property type="protein sequence ID" value="AKE40427.1"/>
    <property type="molecule type" value="Genomic_DNA"/>
</dbReference>
<dbReference type="STRING" id="35755.UL82_00970"/>
<dbReference type="RefSeq" id="WP_046441023.1">
    <property type="nucleotide sequence ID" value="NZ_CP011312.1"/>
</dbReference>
<evidence type="ECO:0000313" key="3">
    <source>
        <dbReference type="EMBL" id="VEH05225.1"/>
    </source>
</evidence>
<evidence type="ECO:0000313" key="5">
    <source>
        <dbReference type="Proteomes" id="UP000271380"/>
    </source>
</evidence>
<reference evidence="3 5" key="2">
    <citation type="submission" date="2018-12" db="EMBL/GenBank/DDBJ databases">
        <authorList>
            <consortium name="Pathogen Informatics"/>
        </authorList>
    </citation>
    <scope>NUCLEOTIDE SEQUENCE [LARGE SCALE GENOMIC DNA]</scope>
    <source>
        <strain evidence="3 5">NCTC949</strain>
    </source>
</reference>
<proteinExistence type="predicted"/>
<feature type="transmembrane region" description="Helical" evidence="1">
    <location>
        <begin position="12"/>
        <end position="38"/>
    </location>
</feature>
<accession>A0A0F6QY91</accession>
<gene>
    <name evidence="3" type="ORF">NCTC949_00496</name>
    <name evidence="2" type="ORF">UL82_00970</name>
</gene>
<dbReference type="Proteomes" id="UP000033457">
    <property type="component" value="Chromosome"/>
</dbReference>
<dbReference type="KEGG" id="cku:UL82_00970"/>